<evidence type="ECO:0000256" key="6">
    <source>
        <dbReference type="ARBA" id="ARBA00022842"/>
    </source>
</evidence>
<keyword evidence="3" id="KW-0479">Metal-binding</keyword>
<keyword evidence="13" id="KW-1185">Reference proteome</keyword>
<comment type="caution">
    <text evidence="12">The sequence shown here is derived from an EMBL/GenBank/DDBJ whole genome shotgun (WGS) entry which is preliminary data.</text>
</comment>
<evidence type="ECO:0000256" key="5">
    <source>
        <dbReference type="ARBA" id="ARBA00022839"/>
    </source>
</evidence>
<evidence type="ECO:0000256" key="7">
    <source>
        <dbReference type="ARBA" id="ARBA00023242"/>
    </source>
</evidence>
<dbReference type="InterPro" id="IPR051132">
    <property type="entry name" value="3-5_Exonuclease_domain"/>
</dbReference>
<evidence type="ECO:0000313" key="13">
    <source>
        <dbReference type="Proteomes" id="UP000284842"/>
    </source>
</evidence>
<name>A0A409V9T8_9AGAR</name>
<dbReference type="PANTHER" id="PTHR13620:SF109">
    <property type="entry name" value="3'-5' EXONUCLEASE"/>
    <property type="match status" value="1"/>
</dbReference>
<keyword evidence="6" id="KW-0460">Magnesium</keyword>
<dbReference type="PANTHER" id="PTHR13620">
    <property type="entry name" value="3-5 EXONUCLEASE"/>
    <property type="match status" value="1"/>
</dbReference>
<evidence type="ECO:0000256" key="2">
    <source>
        <dbReference type="ARBA" id="ARBA00022722"/>
    </source>
</evidence>
<keyword evidence="2" id="KW-0540">Nuclease</keyword>
<evidence type="ECO:0000256" key="9">
    <source>
        <dbReference type="ARBA" id="ARBA00042761"/>
    </source>
</evidence>
<dbReference type="Gene3D" id="3.30.420.10">
    <property type="entry name" value="Ribonuclease H-like superfamily/Ribonuclease H"/>
    <property type="match status" value="1"/>
</dbReference>
<keyword evidence="7" id="KW-0539">Nucleus</keyword>
<keyword evidence="4" id="KW-0378">Hydrolase</keyword>
<feature type="region of interest" description="Disordered" evidence="10">
    <location>
        <begin position="251"/>
        <end position="466"/>
    </location>
</feature>
<reference evidence="12 13" key="1">
    <citation type="journal article" date="2018" name="Evol. Lett.">
        <title>Horizontal gene cluster transfer increased hallucinogenic mushroom diversity.</title>
        <authorList>
            <person name="Reynolds H.T."/>
            <person name="Vijayakumar V."/>
            <person name="Gluck-Thaler E."/>
            <person name="Korotkin H.B."/>
            <person name="Matheny P.B."/>
            <person name="Slot J.C."/>
        </authorList>
    </citation>
    <scope>NUCLEOTIDE SEQUENCE [LARGE SCALE GENOMIC DNA]</scope>
    <source>
        <strain evidence="12 13">2629</strain>
    </source>
</reference>
<feature type="compositionally biased region" description="Polar residues" evidence="10">
    <location>
        <begin position="291"/>
        <end position="302"/>
    </location>
</feature>
<dbReference type="GO" id="GO:0046872">
    <property type="term" value="F:metal ion binding"/>
    <property type="evidence" value="ECO:0007669"/>
    <property type="project" value="UniProtKB-KW"/>
</dbReference>
<evidence type="ECO:0000313" key="12">
    <source>
        <dbReference type="EMBL" id="PPQ63518.1"/>
    </source>
</evidence>
<evidence type="ECO:0000259" key="11">
    <source>
        <dbReference type="SMART" id="SM00474"/>
    </source>
</evidence>
<dbReference type="InterPro" id="IPR002562">
    <property type="entry name" value="3'-5'_exonuclease_dom"/>
</dbReference>
<sequence>MSEEPAEKIYPWPIVDKSLPRPAPTEAYSWSRYNPQATIHYLTDHNRANSVLSASVFDGAVLGFDLEWRPNYIKGKPENPVALIQLASDSAIFLLQISGMREFPLVLADILANPSIVKAGVAIQNDAIKLYNDCHVTMCNCVDLSLLARTVDNDRWQGKYSSPLGLGRLVESYEYLLLEKGRITRSNWEASLIPAQIEYACNDAHAAFILHQRFENMKSLLPAPPNPKWFSFNLISGRLCNPDGTDWYPYNPLYKAGPPPPPRIPKELKPTDDVNEPSASLESEPFAAPLQQPSSSGGNQRKLSGHSDFTPRYKLSETSIRNSNREPITSRSPQFWGPQRPRAISHNASRNSPNVGSSSRSQVTDSNPQVISAVNTAASRSSFDTQSKSISRNNRYRHAKKPSAFTRSTAPSDDSNKNMASPNPQLPAHQAEQIDLTKNTSPRSPKARRSYKPRPKQHSDHPVLPN</sequence>
<feature type="compositionally biased region" description="Polar residues" evidence="10">
    <location>
        <begin position="405"/>
        <end position="423"/>
    </location>
</feature>
<dbReference type="Proteomes" id="UP000284842">
    <property type="component" value="Unassembled WGS sequence"/>
</dbReference>
<dbReference type="GO" id="GO:0006139">
    <property type="term" value="P:nucleobase-containing compound metabolic process"/>
    <property type="evidence" value="ECO:0007669"/>
    <property type="project" value="InterPro"/>
</dbReference>
<comment type="subcellular location">
    <subcellularLocation>
        <location evidence="1">Nucleus</location>
    </subcellularLocation>
</comment>
<dbReference type="SUPFAM" id="SSF53098">
    <property type="entry name" value="Ribonuclease H-like"/>
    <property type="match status" value="1"/>
</dbReference>
<keyword evidence="5" id="KW-0269">Exonuclease</keyword>
<evidence type="ECO:0000256" key="10">
    <source>
        <dbReference type="SAM" id="MobiDB-lite"/>
    </source>
</evidence>
<accession>A0A409V9T8</accession>
<dbReference type="GO" id="GO:0003676">
    <property type="term" value="F:nucleic acid binding"/>
    <property type="evidence" value="ECO:0007669"/>
    <property type="project" value="InterPro"/>
</dbReference>
<proteinExistence type="predicted"/>
<gene>
    <name evidence="12" type="ORF">CVT24_004746</name>
</gene>
<dbReference type="SMART" id="SM00474">
    <property type="entry name" value="35EXOc"/>
    <property type="match status" value="1"/>
</dbReference>
<evidence type="ECO:0000256" key="8">
    <source>
        <dbReference type="ARBA" id="ARBA00040531"/>
    </source>
</evidence>
<feature type="compositionally biased region" description="Basic and acidic residues" evidence="10">
    <location>
        <begin position="457"/>
        <end position="466"/>
    </location>
</feature>
<dbReference type="OrthoDB" id="1920326at2759"/>
<dbReference type="Pfam" id="PF01612">
    <property type="entry name" value="DNA_pol_A_exo1"/>
    <property type="match status" value="1"/>
</dbReference>
<evidence type="ECO:0000256" key="3">
    <source>
        <dbReference type="ARBA" id="ARBA00022723"/>
    </source>
</evidence>
<dbReference type="InterPro" id="IPR012337">
    <property type="entry name" value="RNaseH-like_sf"/>
</dbReference>
<dbReference type="InterPro" id="IPR036397">
    <property type="entry name" value="RNaseH_sf"/>
</dbReference>
<evidence type="ECO:0000256" key="4">
    <source>
        <dbReference type="ARBA" id="ARBA00022801"/>
    </source>
</evidence>
<dbReference type="GO" id="GO:0008408">
    <property type="term" value="F:3'-5' exonuclease activity"/>
    <property type="evidence" value="ECO:0007669"/>
    <property type="project" value="InterPro"/>
</dbReference>
<protein>
    <recommendedName>
        <fullName evidence="8">3'-5' exonuclease</fullName>
    </recommendedName>
    <alternativeName>
        <fullName evidence="9">Werner Syndrome-like exonuclease</fullName>
    </alternativeName>
</protein>
<evidence type="ECO:0000256" key="1">
    <source>
        <dbReference type="ARBA" id="ARBA00004123"/>
    </source>
</evidence>
<dbReference type="EMBL" id="NHTK01006120">
    <property type="protein sequence ID" value="PPQ63518.1"/>
    <property type="molecule type" value="Genomic_DNA"/>
</dbReference>
<feature type="compositionally biased region" description="Polar residues" evidence="10">
    <location>
        <begin position="346"/>
        <end position="393"/>
    </location>
</feature>
<feature type="compositionally biased region" description="Polar residues" evidence="10">
    <location>
        <begin position="316"/>
        <end position="333"/>
    </location>
</feature>
<organism evidence="12 13">
    <name type="scientific">Panaeolus cyanescens</name>
    <dbReference type="NCBI Taxonomy" id="181874"/>
    <lineage>
        <taxon>Eukaryota</taxon>
        <taxon>Fungi</taxon>
        <taxon>Dikarya</taxon>
        <taxon>Basidiomycota</taxon>
        <taxon>Agaricomycotina</taxon>
        <taxon>Agaricomycetes</taxon>
        <taxon>Agaricomycetidae</taxon>
        <taxon>Agaricales</taxon>
        <taxon>Agaricineae</taxon>
        <taxon>Galeropsidaceae</taxon>
        <taxon>Panaeolus</taxon>
    </lineage>
</organism>
<dbReference type="GO" id="GO:0005634">
    <property type="term" value="C:nucleus"/>
    <property type="evidence" value="ECO:0007669"/>
    <property type="project" value="UniProtKB-SubCell"/>
</dbReference>
<dbReference type="AlphaFoldDB" id="A0A409V9T8"/>
<feature type="compositionally biased region" description="Basic residues" evidence="10">
    <location>
        <begin position="445"/>
        <end position="456"/>
    </location>
</feature>
<dbReference type="STRING" id="181874.A0A409V9T8"/>
<dbReference type="CDD" id="cd06141">
    <property type="entry name" value="WRN_exo"/>
    <property type="match status" value="1"/>
</dbReference>
<feature type="domain" description="3'-5' exonuclease" evidence="11">
    <location>
        <begin position="39"/>
        <end position="219"/>
    </location>
</feature>
<dbReference type="InParanoid" id="A0A409V9T8"/>